<evidence type="ECO:0000313" key="6">
    <source>
        <dbReference type="Proteomes" id="UP000001203"/>
    </source>
</evidence>
<feature type="domain" description="GGDEF" evidence="4">
    <location>
        <begin position="193"/>
        <end position="329"/>
    </location>
</feature>
<dbReference type="GO" id="GO:0052621">
    <property type="term" value="F:diguanylate cyclase activity"/>
    <property type="evidence" value="ECO:0007669"/>
    <property type="project" value="TreeGrafter"/>
</dbReference>
<dbReference type="CDD" id="cd01949">
    <property type="entry name" value="GGDEF"/>
    <property type="match status" value="1"/>
</dbReference>
<dbReference type="GO" id="GO:1902201">
    <property type="term" value="P:negative regulation of bacterial-type flagellum-dependent cell motility"/>
    <property type="evidence" value="ECO:0007669"/>
    <property type="project" value="TreeGrafter"/>
</dbReference>
<sequence length="329" mass="37151">MMSNLSTPQNSSIIMVIDDHVDNLKLLSDMLDEQGYEVRQSLNGLTALKSIELSSPDLILLDLKMPDMDGYTVCQKLKKNPKVQDIPVIFISASDEVLDKVKAFSVGGCDYISKPFNLAEVLARVENQLKVKRLQQALKDRNTHLESLIKTLEEVNQKLEDISRLDPLTQIGNRLHFNDCLEREWKRAMREEEPLGLILCDIDDFKLYNDTYGHLQGDRCLRDVAQGLKMAVFRGTDLVCRYGGEEFAIIVPNTDCLGAEPICQRIVEEFKQLKIPHGTSSVSSYVSVSVGFASLIPSINLRSDRLIFLSDKALYGAKEAGKNRFFIYQ</sequence>
<dbReference type="PROSITE" id="PS50887">
    <property type="entry name" value="GGDEF"/>
    <property type="match status" value="1"/>
</dbReference>
<evidence type="ECO:0000256" key="1">
    <source>
        <dbReference type="PROSITE-ProRule" id="PRU00169"/>
    </source>
</evidence>
<evidence type="ECO:0000259" key="3">
    <source>
        <dbReference type="PROSITE" id="PS50110"/>
    </source>
</evidence>
<dbReference type="Gene3D" id="3.40.50.2300">
    <property type="match status" value="1"/>
</dbReference>
<dbReference type="InterPro" id="IPR011006">
    <property type="entry name" value="CheY-like_superfamily"/>
</dbReference>
<accession>B1WQL5</accession>
<dbReference type="SMART" id="SM00448">
    <property type="entry name" value="REC"/>
    <property type="match status" value="1"/>
</dbReference>
<dbReference type="PANTHER" id="PTHR45138:SF9">
    <property type="entry name" value="DIGUANYLATE CYCLASE DGCM-RELATED"/>
    <property type="match status" value="1"/>
</dbReference>
<dbReference type="InterPro" id="IPR043128">
    <property type="entry name" value="Rev_trsase/Diguanyl_cyclase"/>
</dbReference>
<keyword evidence="6" id="KW-1185">Reference proteome</keyword>
<evidence type="ECO:0000256" key="2">
    <source>
        <dbReference type="SAM" id="Coils"/>
    </source>
</evidence>
<dbReference type="STRING" id="43989.cce_2376"/>
<dbReference type="KEGG" id="cyt:cce_2376"/>
<dbReference type="GO" id="GO:0000160">
    <property type="term" value="P:phosphorelay signal transduction system"/>
    <property type="evidence" value="ECO:0007669"/>
    <property type="project" value="InterPro"/>
</dbReference>
<gene>
    <name evidence="5" type="ordered locus">cce_2376</name>
</gene>
<dbReference type="SUPFAM" id="SSF55073">
    <property type="entry name" value="Nucleotide cyclase"/>
    <property type="match status" value="1"/>
</dbReference>
<feature type="domain" description="Response regulatory" evidence="3">
    <location>
        <begin position="13"/>
        <end position="129"/>
    </location>
</feature>
<dbReference type="PANTHER" id="PTHR45138">
    <property type="entry name" value="REGULATORY COMPONENTS OF SENSORY TRANSDUCTION SYSTEM"/>
    <property type="match status" value="1"/>
</dbReference>
<dbReference type="PROSITE" id="PS50110">
    <property type="entry name" value="RESPONSE_REGULATORY"/>
    <property type="match status" value="1"/>
</dbReference>
<feature type="coiled-coil region" evidence="2">
    <location>
        <begin position="135"/>
        <end position="165"/>
    </location>
</feature>
<dbReference type="OrthoDB" id="9115at2"/>
<dbReference type="Pfam" id="PF00072">
    <property type="entry name" value="Response_reg"/>
    <property type="match status" value="1"/>
</dbReference>
<organism evidence="5 6">
    <name type="scientific">Crocosphaera subtropica (strain ATCC 51142 / BH68)</name>
    <name type="common">Cyanothece sp. (strain ATCC 51142)</name>
    <dbReference type="NCBI Taxonomy" id="43989"/>
    <lineage>
        <taxon>Bacteria</taxon>
        <taxon>Bacillati</taxon>
        <taxon>Cyanobacteriota</taxon>
        <taxon>Cyanophyceae</taxon>
        <taxon>Oscillatoriophycideae</taxon>
        <taxon>Chroococcales</taxon>
        <taxon>Aphanothecaceae</taxon>
        <taxon>Crocosphaera</taxon>
        <taxon>Crocosphaera subtropica</taxon>
    </lineage>
</organism>
<dbReference type="Gene3D" id="3.30.70.270">
    <property type="match status" value="1"/>
</dbReference>
<reference evidence="5 6" key="1">
    <citation type="journal article" date="2008" name="Proc. Natl. Acad. Sci. U.S.A.">
        <title>The genome of Cyanothece 51142, a unicellular diazotrophic cyanobacterium important in the marine nitrogen cycle.</title>
        <authorList>
            <person name="Welsh E.A."/>
            <person name="Liberton M."/>
            <person name="Stoeckel J."/>
            <person name="Loh T."/>
            <person name="Elvitigala T."/>
            <person name="Wang C."/>
            <person name="Wollam A."/>
            <person name="Fulton R.S."/>
            <person name="Clifton S.W."/>
            <person name="Jacobs J.M."/>
            <person name="Aurora R."/>
            <person name="Ghosh B.K."/>
            <person name="Sherman L.A."/>
            <person name="Smith R.D."/>
            <person name="Wilson R.K."/>
            <person name="Pakrasi H.B."/>
        </authorList>
    </citation>
    <scope>NUCLEOTIDE SEQUENCE [LARGE SCALE GENOMIC DNA]</scope>
    <source>
        <strain evidence="6">ATCC 51142 / BH68</strain>
    </source>
</reference>
<dbReference type="InterPro" id="IPR050469">
    <property type="entry name" value="Diguanylate_Cyclase"/>
</dbReference>
<dbReference type="InterPro" id="IPR000160">
    <property type="entry name" value="GGDEF_dom"/>
</dbReference>
<proteinExistence type="predicted"/>
<keyword evidence="1" id="KW-0597">Phosphoprotein</keyword>
<dbReference type="AlphaFoldDB" id="B1WQL5"/>
<dbReference type="CDD" id="cd19920">
    <property type="entry name" value="REC_PA4781-like"/>
    <property type="match status" value="1"/>
</dbReference>
<dbReference type="InterPro" id="IPR001789">
    <property type="entry name" value="Sig_transdc_resp-reg_receiver"/>
</dbReference>
<keyword evidence="2" id="KW-0175">Coiled coil</keyword>
<dbReference type="EMBL" id="CP000806">
    <property type="protein sequence ID" value="ACB51726.1"/>
    <property type="molecule type" value="Genomic_DNA"/>
</dbReference>
<protein>
    <submittedName>
        <fullName evidence="5">Two-component response regulator</fullName>
    </submittedName>
</protein>
<dbReference type="FunFam" id="3.30.70.270:FF:000001">
    <property type="entry name" value="Diguanylate cyclase domain protein"/>
    <property type="match status" value="1"/>
</dbReference>
<dbReference type="Proteomes" id="UP000001203">
    <property type="component" value="Chromosome circular"/>
</dbReference>
<feature type="modified residue" description="4-aspartylphosphate" evidence="1">
    <location>
        <position position="62"/>
    </location>
</feature>
<dbReference type="HOGENOM" id="CLU_000445_11_28_3"/>
<dbReference type="Pfam" id="PF00990">
    <property type="entry name" value="GGDEF"/>
    <property type="match status" value="1"/>
</dbReference>
<dbReference type="eggNOG" id="COG3706">
    <property type="taxonomic scope" value="Bacteria"/>
</dbReference>
<dbReference type="InterPro" id="IPR029787">
    <property type="entry name" value="Nucleotide_cyclase"/>
</dbReference>
<dbReference type="SUPFAM" id="SSF52172">
    <property type="entry name" value="CheY-like"/>
    <property type="match status" value="1"/>
</dbReference>
<dbReference type="GO" id="GO:0005886">
    <property type="term" value="C:plasma membrane"/>
    <property type="evidence" value="ECO:0007669"/>
    <property type="project" value="TreeGrafter"/>
</dbReference>
<dbReference type="RefSeq" id="WP_009544929.1">
    <property type="nucleotide sequence ID" value="NC_010546.1"/>
</dbReference>
<dbReference type="NCBIfam" id="TIGR00254">
    <property type="entry name" value="GGDEF"/>
    <property type="match status" value="1"/>
</dbReference>
<evidence type="ECO:0000259" key="4">
    <source>
        <dbReference type="PROSITE" id="PS50887"/>
    </source>
</evidence>
<dbReference type="SMART" id="SM00267">
    <property type="entry name" value="GGDEF"/>
    <property type="match status" value="1"/>
</dbReference>
<dbReference type="GO" id="GO:0043709">
    <property type="term" value="P:cell adhesion involved in single-species biofilm formation"/>
    <property type="evidence" value="ECO:0007669"/>
    <property type="project" value="TreeGrafter"/>
</dbReference>
<evidence type="ECO:0000313" key="5">
    <source>
        <dbReference type="EMBL" id="ACB51726.1"/>
    </source>
</evidence>
<name>B1WQL5_CROS5</name>